<gene>
    <name evidence="2" type="ORF">HWA77_06460</name>
</gene>
<keyword evidence="1" id="KW-0472">Membrane</keyword>
<keyword evidence="1" id="KW-1133">Transmembrane helix</keyword>
<dbReference type="AlphaFoldDB" id="A0A850QT55"/>
<dbReference type="Proteomes" id="UP000533429">
    <property type="component" value="Unassembled WGS sequence"/>
</dbReference>
<keyword evidence="1" id="KW-0812">Transmembrane</keyword>
<proteinExistence type="predicted"/>
<evidence type="ECO:0000256" key="1">
    <source>
        <dbReference type="SAM" id="Phobius"/>
    </source>
</evidence>
<dbReference type="EMBL" id="JABXOR010000399">
    <property type="protein sequence ID" value="NVO99849.1"/>
    <property type="molecule type" value="Genomic_DNA"/>
</dbReference>
<evidence type="ECO:0000313" key="3">
    <source>
        <dbReference type="Proteomes" id="UP000533429"/>
    </source>
</evidence>
<evidence type="ECO:0000313" key="2">
    <source>
        <dbReference type="EMBL" id="NVO99849.1"/>
    </source>
</evidence>
<protein>
    <submittedName>
        <fullName evidence="2">Uncharacterized protein</fullName>
    </submittedName>
</protein>
<reference evidence="2 3" key="1">
    <citation type="submission" date="2020-06" db="EMBL/GenBank/DDBJ databases">
        <title>Photobacterium damselae subsp. damselae comparative genomics.</title>
        <authorList>
            <person name="Osorio C.R."/>
        </authorList>
    </citation>
    <scope>NUCLEOTIDE SEQUENCE [LARGE SCALE GENOMIC DNA]</scope>
    <source>
        <strain evidence="2 3">TW250/03</strain>
    </source>
</reference>
<feature type="transmembrane region" description="Helical" evidence="1">
    <location>
        <begin position="6"/>
        <end position="27"/>
    </location>
</feature>
<accession>A0A850QT55</accession>
<sequence length="165" mass="18712">MEAVTWGFIGTIVGALASIATTALTNWNSHVLSNRAKESEKQNAANTFQRETILELQVALLDYFRSCCQIYSYDLIILKKTGKWHQSVPEELNDINRTLTAKISILIQRISDDELRTSLKAFKSICTQFGLAENDREASMYHMQALSDYENVNELLGQALRTTYL</sequence>
<name>A0A850QT55_PHODD</name>
<organism evidence="2 3">
    <name type="scientific">Photobacterium damselae subsp. damselae</name>
    <name type="common">Listonella damsela</name>
    <dbReference type="NCBI Taxonomy" id="85581"/>
    <lineage>
        <taxon>Bacteria</taxon>
        <taxon>Pseudomonadati</taxon>
        <taxon>Pseudomonadota</taxon>
        <taxon>Gammaproteobacteria</taxon>
        <taxon>Vibrionales</taxon>
        <taxon>Vibrionaceae</taxon>
        <taxon>Photobacterium</taxon>
    </lineage>
</organism>
<comment type="caution">
    <text evidence="2">The sequence shown here is derived from an EMBL/GenBank/DDBJ whole genome shotgun (WGS) entry which is preliminary data.</text>
</comment>